<evidence type="ECO:0000256" key="3">
    <source>
        <dbReference type="ARBA" id="ARBA00022989"/>
    </source>
</evidence>
<evidence type="ECO:0000313" key="8">
    <source>
        <dbReference type="EMBL" id="PVH95726.1"/>
    </source>
</evidence>
<name>A0A2V1DC50_9PLEO</name>
<sequence length="254" mass="28619">IVFLIIGTTGVLVRFIARKHGGKPLGIDDLLVFFAWVFSLASMGLTICVVYYGAGRHRQYILQTDPGDLKLFLRITYAFDIIYPCLAGSIKASICFLFLRLFDVSRAFRWHIYSLLTTIGLWTLGVLVISLCQCKHFKGGVWNTNKGTCYNLRDILIDASVAGPVFDVFILVAPIQPLWYLKLSKWKKIQVMVLFMLGVSEISVSIIRLNELWTSKNSDITWDYALHILWTTTETSIGLLCACCPVIGTLIPEL</sequence>
<feature type="transmembrane region" description="Helical" evidence="6">
    <location>
        <begin position="75"/>
        <end position="99"/>
    </location>
</feature>
<feature type="non-terminal residue" evidence="8">
    <location>
        <position position="254"/>
    </location>
</feature>
<evidence type="ECO:0000256" key="5">
    <source>
        <dbReference type="ARBA" id="ARBA00038359"/>
    </source>
</evidence>
<comment type="subcellular location">
    <subcellularLocation>
        <location evidence="1">Membrane</location>
        <topology evidence="1">Multi-pass membrane protein</topology>
    </subcellularLocation>
</comment>
<comment type="similarity">
    <text evidence="5">Belongs to the SAT4 family.</text>
</comment>
<dbReference type="OrthoDB" id="5401779at2759"/>
<dbReference type="Proteomes" id="UP000244855">
    <property type="component" value="Unassembled WGS sequence"/>
</dbReference>
<accession>A0A2V1DC50</accession>
<keyword evidence="2 6" id="KW-0812">Transmembrane</keyword>
<evidence type="ECO:0000256" key="6">
    <source>
        <dbReference type="SAM" id="Phobius"/>
    </source>
</evidence>
<protein>
    <recommendedName>
        <fullName evidence="7">Rhodopsin domain-containing protein</fullName>
    </recommendedName>
</protein>
<keyword evidence="3 6" id="KW-1133">Transmembrane helix</keyword>
<organism evidence="8 9">
    <name type="scientific">Periconia macrospinosa</name>
    <dbReference type="NCBI Taxonomy" id="97972"/>
    <lineage>
        <taxon>Eukaryota</taxon>
        <taxon>Fungi</taxon>
        <taxon>Dikarya</taxon>
        <taxon>Ascomycota</taxon>
        <taxon>Pezizomycotina</taxon>
        <taxon>Dothideomycetes</taxon>
        <taxon>Pleosporomycetidae</taxon>
        <taxon>Pleosporales</taxon>
        <taxon>Massarineae</taxon>
        <taxon>Periconiaceae</taxon>
        <taxon>Periconia</taxon>
    </lineage>
</organism>
<dbReference type="GO" id="GO:0016020">
    <property type="term" value="C:membrane"/>
    <property type="evidence" value="ECO:0007669"/>
    <property type="project" value="UniProtKB-SubCell"/>
</dbReference>
<evidence type="ECO:0000313" key="9">
    <source>
        <dbReference type="Proteomes" id="UP000244855"/>
    </source>
</evidence>
<dbReference type="AlphaFoldDB" id="A0A2V1DC50"/>
<proteinExistence type="inferred from homology"/>
<evidence type="ECO:0000256" key="2">
    <source>
        <dbReference type="ARBA" id="ARBA00022692"/>
    </source>
</evidence>
<evidence type="ECO:0000256" key="4">
    <source>
        <dbReference type="ARBA" id="ARBA00023136"/>
    </source>
</evidence>
<dbReference type="PANTHER" id="PTHR33048:SF163">
    <property type="entry name" value="INTEGRAL MEMBRANE PROTEIN (AFU_ORTHOLOGUE AFUA_8G05510)"/>
    <property type="match status" value="1"/>
</dbReference>
<feature type="domain" description="Rhodopsin" evidence="7">
    <location>
        <begin position="13"/>
        <end position="251"/>
    </location>
</feature>
<evidence type="ECO:0000256" key="1">
    <source>
        <dbReference type="ARBA" id="ARBA00004141"/>
    </source>
</evidence>
<reference evidence="8 9" key="1">
    <citation type="journal article" date="2018" name="Sci. Rep.">
        <title>Comparative genomics provides insights into the lifestyle and reveals functional heterogeneity of dark septate endophytic fungi.</title>
        <authorList>
            <person name="Knapp D.G."/>
            <person name="Nemeth J.B."/>
            <person name="Barry K."/>
            <person name="Hainaut M."/>
            <person name="Henrissat B."/>
            <person name="Johnson J."/>
            <person name="Kuo A."/>
            <person name="Lim J.H.P."/>
            <person name="Lipzen A."/>
            <person name="Nolan M."/>
            <person name="Ohm R.A."/>
            <person name="Tamas L."/>
            <person name="Grigoriev I.V."/>
            <person name="Spatafora J.W."/>
            <person name="Nagy L.G."/>
            <person name="Kovacs G.M."/>
        </authorList>
    </citation>
    <scope>NUCLEOTIDE SEQUENCE [LARGE SCALE GENOMIC DNA]</scope>
    <source>
        <strain evidence="8 9">DSE2036</strain>
    </source>
</reference>
<keyword evidence="9" id="KW-1185">Reference proteome</keyword>
<gene>
    <name evidence="8" type="ORF">DM02DRAFT_470699</name>
</gene>
<feature type="transmembrane region" description="Helical" evidence="6">
    <location>
        <begin position="189"/>
        <end position="209"/>
    </location>
</feature>
<keyword evidence="4 6" id="KW-0472">Membrane</keyword>
<feature type="transmembrane region" description="Helical" evidence="6">
    <location>
        <begin position="155"/>
        <end position="177"/>
    </location>
</feature>
<feature type="non-terminal residue" evidence="8">
    <location>
        <position position="1"/>
    </location>
</feature>
<dbReference type="EMBL" id="KZ805486">
    <property type="protein sequence ID" value="PVH95726.1"/>
    <property type="molecule type" value="Genomic_DNA"/>
</dbReference>
<evidence type="ECO:0000259" key="7">
    <source>
        <dbReference type="Pfam" id="PF20684"/>
    </source>
</evidence>
<dbReference type="PANTHER" id="PTHR33048">
    <property type="entry name" value="PTH11-LIKE INTEGRAL MEMBRANE PROTEIN (AFU_ORTHOLOGUE AFUA_5G11245)"/>
    <property type="match status" value="1"/>
</dbReference>
<feature type="transmembrane region" description="Helical" evidence="6">
    <location>
        <begin position="30"/>
        <end position="54"/>
    </location>
</feature>
<dbReference type="Pfam" id="PF20684">
    <property type="entry name" value="Fung_rhodopsin"/>
    <property type="match status" value="1"/>
</dbReference>
<dbReference type="InterPro" id="IPR052337">
    <property type="entry name" value="SAT4-like"/>
</dbReference>
<dbReference type="InterPro" id="IPR049326">
    <property type="entry name" value="Rhodopsin_dom_fungi"/>
</dbReference>
<dbReference type="STRING" id="97972.A0A2V1DC50"/>
<feature type="transmembrane region" description="Helical" evidence="6">
    <location>
        <begin position="111"/>
        <end position="134"/>
    </location>
</feature>